<dbReference type="Proteomes" id="UP000700596">
    <property type="component" value="Unassembled WGS sequence"/>
</dbReference>
<feature type="domain" description="FAD/NAD(P)-binding" evidence="1">
    <location>
        <begin position="47"/>
        <end position="331"/>
    </location>
</feature>
<organism evidence="2 3">
    <name type="scientific">Dendryphion nanum</name>
    <dbReference type="NCBI Taxonomy" id="256645"/>
    <lineage>
        <taxon>Eukaryota</taxon>
        <taxon>Fungi</taxon>
        <taxon>Dikarya</taxon>
        <taxon>Ascomycota</taxon>
        <taxon>Pezizomycotina</taxon>
        <taxon>Dothideomycetes</taxon>
        <taxon>Pleosporomycetidae</taxon>
        <taxon>Pleosporales</taxon>
        <taxon>Torulaceae</taxon>
        <taxon>Dendryphion</taxon>
    </lineage>
</organism>
<keyword evidence="3" id="KW-1185">Reference proteome</keyword>
<dbReference type="PRINTS" id="PR00368">
    <property type="entry name" value="FADPNR"/>
</dbReference>
<dbReference type="EMBL" id="JAGMWT010000003">
    <property type="protein sequence ID" value="KAH7132273.1"/>
    <property type="molecule type" value="Genomic_DNA"/>
</dbReference>
<dbReference type="Gene3D" id="3.50.50.100">
    <property type="match status" value="1"/>
</dbReference>
<dbReference type="InterPro" id="IPR023753">
    <property type="entry name" value="FAD/NAD-binding_dom"/>
</dbReference>
<dbReference type="Pfam" id="PF07992">
    <property type="entry name" value="Pyr_redox_2"/>
    <property type="match status" value="1"/>
</dbReference>
<gene>
    <name evidence="2" type="ORF">B0J11DRAFT_600698</name>
</gene>
<dbReference type="GO" id="GO:0005737">
    <property type="term" value="C:cytoplasm"/>
    <property type="evidence" value="ECO:0007669"/>
    <property type="project" value="TreeGrafter"/>
</dbReference>
<accession>A0A9P9IRA8</accession>
<dbReference type="InterPro" id="IPR036188">
    <property type="entry name" value="FAD/NAD-bd_sf"/>
</dbReference>
<evidence type="ECO:0000259" key="1">
    <source>
        <dbReference type="Pfam" id="PF07992"/>
    </source>
</evidence>
<dbReference type="OrthoDB" id="202203at2759"/>
<dbReference type="GO" id="GO:0050660">
    <property type="term" value="F:flavin adenine dinucleotide binding"/>
    <property type="evidence" value="ECO:0007669"/>
    <property type="project" value="TreeGrafter"/>
</dbReference>
<sequence length="426" mass="47042">MISDKFRLYTSFITYLLPLVFSLLRQKLSSLIHNHTYKLLPPESCKTVLILGGSFAGFQLAKRLCHTLPTGYRVMLVEKNSHLNYLFTFPRFSVVRGHEQWAFIPYEGVAKGAPRGIFEFKQGEAEQVLEGEVLLKGGERVSYAYLVVATGTLSALPSKVASTEREGAMKELVSMQDRIGAAQRIAVVGGGAVGVELASDIKDFYPEKDVAIIHSREQLLPSFGRRLHEHTMKIFEELGIAVLLNERPILPQGGGVLKLLNGKEESFDLIIPCTGQRPNSSLIATLSPSSISKTTSRILVLPTLQISDPAYPNIFSFGDVAETGGPKMARAGFFQSEIVVSNLLALIKGKNRELKQYKPDLAMEGSIKLTLGKSRYVMYVKQNSGRELIVPMENNPVDLGVKYQWNFFGADKKELEQESGKGGEVA</sequence>
<comment type="caution">
    <text evidence="2">The sequence shown here is derived from an EMBL/GenBank/DDBJ whole genome shotgun (WGS) entry which is preliminary data.</text>
</comment>
<dbReference type="PANTHER" id="PTHR43735:SF5">
    <property type="entry name" value="FAD_NAD(P)-BINDING DOMAIN-CONTAINING PROTEIN"/>
    <property type="match status" value="1"/>
</dbReference>
<dbReference type="PANTHER" id="PTHR43735">
    <property type="entry name" value="APOPTOSIS-INDUCING FACTOR 1"/>
    <property type="match status" value="1"/>
</dbReference>
<reference evidence="2" key="1">
    <citation type="journal article" date="2021" name="Nat. Commun.">
        <title>Genetic determinants of endophytism in the Arabidopsis root mycobiome.</title>
        <authorList>
            <person name="Mesny F."/>
            <person name="Miyauchi S."/>
            <person name="Thiergart T."/>
            <person name="Pickel B."/>
            <person name="Atanasova L."/>
            <person name="Karlsson M."/>
            <person name="Huettel B."/>
            <person name="Barry K.W."/>
            <person name="Haridas S."/>
            <person name="Chen C."/>
            <person name="Bauer D."/>
            <person name="Andreopoulos W."/>
            <person name="Pangilinan J."/>
            <person name="LaButti K."/>
            <person name="Riley R."/>
            <person name="Lipzen A."/>
            <person name="Clum A."/>
            <person name="Drula E."/>
            <person name="Henrissat B."/>
            <person name="Kohler A."/>
            <person name="Grigoriev I.V."/>
            <person name="Martin F.M."/>
            <person name="Hacquard S."/>
        </authorList>
    </citation>
    <scope>NUCLEOTIDE SEQUENCE</scope>
    <source>
        <strain evidence="2">MPI-CAGE-CH-0243</strain>
    </source>
</reference>
<evidence type="ECO:0000313" key="2">
    <source>
        <dbReference type="EMBL" id="KAH7132273.1"/>
    </source>
</evidence>
<dbReference type="GO" id="GO:0004174">
    <property type="term" value="F:electron-transferring-flavoprotein dehydrogenase activity"/>
    <property type="evidence" value="ECO:0007669"/>
    <property type="project" value="TreeGrafter"/>
</dbReference>
<dbReference type="AlphaFoldDB" id="A0A9P9IRA8"/>
<dbReference type="SUPFAM" id="SSF51905">
    <property type="entry name" value="FAD/NAD(P)-binding domain"/>
    <property type="match status" value="1"/>
</dbReference>
<name>A0A9P9IRA8_9PLEO</name>
<evidence type="ECO:0000313" key="3">
    <source>
        <dbReference type="Proteomes" id="UP000700596"/>
    </source>
</evidence>
<proteinExistence type="predicted"/>
<protein>
    <recommendedName>
        <fullName evidence="1">FAD/NAD(P)-binding domain-containing protein</fullName>
    </recommendedName>
</protein>